<dbReference type="Proteomes" id="UP001519064">
    <property type="component" value="Unassembled WGS sequence"/>
</dbReference>
<organism evidence="2 3">
    <name type="scientific">Streptomyces oryzae</name>
    <dbReference type="NCBI Taxonomy" id="1434886"/>
    <lineage>
        <taxon>Bacteria</taxon>
        <taxon>Bacillati</taxon>
        <taxon>Actinomycetota</taxon>
        <taxon>Actinomycetes</taxon>
        <taxon>Kitasatosporales</taxon>
        <taxon>Streptomycetaceae</taxon>
        <taxon>Streptomyces</taxon>
    </lineage>
</organism>
<protein>
    <submittedName>
        <fullName evidence="2">Uncharacterized protein</fullName>
    </submittedName>
</protein>
<feature type="region of interest" description="Disordered" evidence="1">
    <location>
        <begin position="1"/>
        <end position="36"/>
    </location>
</feature>
<comment type="caution">
    <text evidence="2">The sequence shown here is derived from an EMBL/GenBank/DDBJ whole genome shotgun (WGS) entry which is preliminary data.</text>
</comment>
<evidence type="ECO:0000256" key="1">
    <source>
        <dbReference type="SAM" id="MobiDB-lite"/>
    </source>
</evidence>
<feature type="compositionally biased region" description="Polar residues" evidence="1">
    <location>
        <begin position="1"/>
        <end position="16"/>
    </location>
</feature>
<reference evidence="2 3" key="1">
    <citation type="submission" date="2020-11" db="EMBL/GenBank/DDBJ databases">
        <title>Streptomyces spirodelae sp. nov., isolated from duckweed.</title>
        <authorList>
            <person name="Saimee Y."/>
            <person name="Duangmal K."/>
        </authorList>
    </citation>
    <scope>NUCLEOTIDE SEQUENCE [LARGE SCALE GENOMIC DNA]</scope>
    <source>
        <strain evidence="2 3">S16-07</strain>
    </source>
</reference>
<evidence type="ECO:0000313" key="3">
    <source>
        <dbReference type="Proteomes" id="UP001519064"/>
    </source>
</evidence>
<name>A0ABS3XMG2_9ACTN</name>
<accession>A0ABS3XMG2</accession>
<gene>
    <name evidence="2" type="ORF">ITI46_33935</name>
</gene>
<evidence type="ECO:0000313" key="2">
    <source>
        <dbReference type="EMBL" id="MBO8196594.1"/>
    </source>
</evidence>
<proteinExistence type="predicted"/>
<dbReference type="EMBL" id="JADKMA010000354">
    <property type="protein sequence ID" value="MBO8196594.1"/>
    <property type="molecule type" value="Genomic_DNA"/>
</dbReference>
<keyword evidence="3" id="KW-1185">Reference proteome</keyword>
<sequence length="65" mass="6850">MSLNNGTAQPPVSTSHPLPGPRAARRSGGGRAKASQVIAQLRAELDELTATEPDATVEISWRVVE</sequence>